<keyword evidence="1" id="KW-0472">Membrane</keyword>
<dbReference type="PANTHER" id="PTHR18945">
    <property type="entry name" value="NEUROTRANSMITTER GATED ION CHANNEL"/>
    <property type="match status" value="1"/>
</dbReference>
<evidence type="ECO:0000313" key="5">
    <source>
        <dbReference type="Proteomes" id="UP000604046"/>
    </source>
</evidence>
<evidence type="ECO:0000256" key="2">
    <source>
        <dbReference type="SAM" id="SignalP"/>
    </source>
</evidence>
<evidence type="ECO:0000259" key="3">
    <source>
        <dbReference type="Pfam" id="PF02931"/>
    </source>
</evidence>
<sequence>MVPRCQLAALFLLPLARAAPQQSGFGVTYTDDATRLRADLLRQYDSVVPPRSQRTVNYSKSGTDVAMEIRLFKVQGVDASLGQMRLKVWVRMSWHDMRLSWDPAAYGNVTTVHFRTQHPTNAENTEIWLPDIQLYNANIGNEFSLETGLASATSDGLVFWSRPGLIDTLCKFSGLVAFPFDVLSCSMEWGGWSYSGGFQGIALSGKGYSTATTEQTAGSSYQEYSIVGMEVGSNTVFYDAYPNEPWTVVKYTVKLGRASFYYSLLILLPTVLITYLSFGVFFMSHEARLCARSKALANSESTMRGT</sequence>
<feature type="signal peptide" evidence="2">
    <location>
        <begin position="1"/>
        <end position="18"/>
    </location>
</feature>
<reference evidence="4" key="1">
    <citation type="submission" date="2021-02" db="EMBL/GenBank/DDBJ databases">
        <authorList>
            <person name="Dougan E. K."/>
            <person name="Rhodes N."/>
            <person name="Thang M."/>
            <person name="Chan C."/>
        </authorList>
    </citation>
    <scope>NUCLEOTIDE SEQUENCE</scope>
</reference>
<evidence type="ECO:0000256" key="1">
    <source>
        <dbReference type="SAM" id="Phobius"/>
    </source>
</evidence>
<dbReference type="CDD" id="cd18989">
    <property type="entry name" value="LGIC_ECD_cation"/>
    <property type="match status" value="1"/>
</dbReference>
<dbReference type="GO" id="GO:0005230">
    <property type="term" value="F:extracellular ligand-gated monoatomic ion channel activity"/>
    <property type="evidence" value="ECO:0007669"/>
    <property type="project" value="InterPro"/>
</dbReference>
<dbReference type="OrthoDB" id="5975154at2759"/>
<dbReference type="Pfam" id="PF02931">
    <property type="entry name" value="Neur_chan_LBD"/>
    <property type="match status" value="1"/>
</dbReference>
<dbReference type="GO" id="GO:0004888">
    <property type="term" value="F:transmembrane signaling receptor activity"/>
    <property type="evidence" value="ECO:0007669"/>
    <property type="project" value="InterPro"/>
</dbReference>
<keyword evidence="2" id="KW-0732">Signal</keyword>
<gene>
    <name evidence="4" type="primary">acr-7</name>
    <name evidence="4" type="ORF">SNAT2548_LOCUS22383</name>
</gene>
<organism evidence="4 5">
    <name type="scientific">Symbiodinium natans</name>
    <dbReference type="NCBI Taxonomy" id="878477"/>
    <lineage>
        <taxon>Eukaryota</taxon>
        <taxon>Sar</taxon>
        <taxon>Alveolata</taxon>
        <taxon>Dinophyceae</taxon>
        <taxon>Suessiales</taxon>
        <taxon>Symbiodiniaceae</taxon>
        <taxon>Symbiodinium</taxon>
    </lineage>
</organism>
<dbReference type="Proteomes" id="UP000604046">
    <property type="component" value="Unassembled WGS sequence"/>
</dbReference>
<name>A0A812QYS2_9DINO</name>
<dbReference type="GO" id="GO:0016020">
    <property type="term" value="C:membrane"/>
    <property type="evidence" value="ECO:0007669"/>
    <property type="project" value="InterPro"/>
</dbReference>
<feature type="transmembrane region" description="Helical" evidence="1">
    <location>
        <begin position="260"/>
        <end position="284"/>
    </location>
</feature>
<dbReference type="PRINTS" id="PR00252">
    <property type="entry name" value="NRIONCHANNEL"/>
</dbReference>
<dbReference type="EMBL" id="CAJNDS010002286">
    <property type="protein sequence ID" value="CAE7411474.1"/>
    <property type="molecule type" value="Genomic_DNA"/>
</dbReference>
<accession>A0A812QYS2</accession>
<dbReference type="AlphaFoldDB" id="A0A812QYS2"/>
<feature type="domain" description="Neurotransmitter-gated ion-channel ligand-binding" evidence="3">
    <location>
        <begin position="34"/>
        <end position="258"/>
    </location>
</feature>
<evidence type="ECO:0000313" key="4">
    <source>
        <dbReference type="EMBL" id="CAE7411474.1"/>
    </source>
</evidence>
<keyword evidence="5" id="KW-1185">Reference proteome</keyword>
<feature type="chain" id="PRO_5032633728" evidence="2">
    <location>
        <begin position="19"/>
        <end position="306"/>
    </location>
</feature>
<dbReference type="InterPro" id="IPR006201">
    <property type="entry name" value="Neur_channel"/>
</dbReference>
<protein>
    <submittedName>
        <fullName evidence="4">Acr-7 protein</fullName>
    </submittedName>
</protein>
<keyword evidence="1" id="KW-0812">Transmembrane</keyword>
<dbReference type="InterPro" id="IPR006202">
    <property type="entry name" value="Neur_chan_lig-bd"/>
</dbReference>
<proteinExistence type="predicted"/>
<dbReference type="SUPFAM" id="SSF63712">
    <property type="entry name" value="Nicotinic receptor ligand binding domain-like"/>
    <property type="match status" value="1"/>
</dbReference>
<dbReference type="InterPro" id="IPR036734">
    <property type="entry name" value="Neur_chan_lig-bd_sf"/>
</dbReference>
<dbReference type="Gene3D" id="2.70.170.10">
    <property type="entry name" value="Neurotransmitter-gated ion-channel ligand-binding domain"/>
    <property type="match status" value="1"/>
</dbReference>
<comment type="caution">
    <text evidence="4">The sequence shown here is derived from an EMBL/GenBank/DDBJ whole genome shotgun (WGS) entry which is preliminary data.</text>
</comment>
<keyword evidence="1" id="KW-1133">Transmembrane helix</keyword>